<dbReference type="InterPro" id="IPR000845">
    <property type="entry name" value="Nucleoside_phosphorylase_d"/>
</dbReference>
<gene>
    <name evidence="4" type="ORF">S03H2_05697</name>
</gene>
<dbReference type="PANTHER" id="PTHR42679">
    <property type="entry name" value="S-METHYL-5'-THIOADENOSINE PHOSPHORYLASE"/>
    <property type="match status" value="1"/>
</dbReference>
<sequence>ASGSLQPHIKPGQFVMCDQFVDRTKGRIDTFYDGPKTIHISMAEPYCPTLRKIVIESAKELKIDYRPRGTIVVIQGPRFSTRSESRWFASQGWEVVGMTQYPEMYLAREQEICYVNISLITDYDAGLEGHPEFKPVTIEEVVRVFKENNEKVRSLLFRAISKIPDKRDCICSHALKDAAVN</sequence>
<feature type="domain" description="Nucleoside phosphorylase" evidence="3">
    <location>
        <begin position="1"/>
        <end position="160"/>
    </location>
</feature>
<feature type="non-terminal residue" evidence="4">
    <location>
        <position position="1"/>
    </location>
</feature>
<reference evidence="4" key="1">
    <citation type="journal article" date="2014" name="Front. Microbiol.">
        <title>High frequency of phylogenetically diverse reductive dehalogenase-homologous genes in deep subseafloor sedimentary metagenomes.</title>
        <authorList>
            <person name="Kawai M."/>
            <person name="Futagami T."/>
            <person name="Toyoda A."/>
            <person name="Takaki Y."/>
            <person name="Nishi S."/>
            <person name="Hori S."/>
            <person name="Arai W."/>
            <person name="Tsubouchi T."/>
            <person name="Morono Y."/>
            <person name="Uchiyama I."/>
            <person name="Ito T."/>
            <person name="Fujiyama A."/>
            <person name="Inagaki F."/>
            <person name="Takami H."/>
        </authorList>
    </citation>
    <scope>NUCLEOTIDE SEQUENCE</scope>
    <source>
        <strain evidence="4">Expedition CK06-06</strain>
    </source>
</reference>
<dbReference type="GO" id="GO:0009116">
    <property type="term" value="P:nucleoside metabolic process"/>
    <property type="evidence" value="ECO:0007669"/>
    <property type="project" value="InterPro"/>
</dbReference>
<accession>X1F5G8</accession>
<dbReference type="Pfam" id="PF01048">
    <property type="entry name" value="PNP_UDP_1"/>
    <property type="match status" value="1"/>
</dbReference>
<keyword evidence="2" id="KW-0808">Transferase</keyword>
<keyword evidence="1" id="KW-0328">Glycosyltransferase</keyword>
<name>X1F5G8_9ZZZZ</name>
<evidence type="ECO:0000313" key="4">
    <source>
        <dbReference type="EMBL" id="GAH27820.1"/>
    </source>
</evidence>
<dbReference type="InterPro" id="IPR035994">
    <property type="entry name" value="Nucleoside_phosphorylase_sf"/>
</dbReference>
<comment type="caution">
    <text evidence="4">The sequence shown here is derived from an EMBL/GenBank/DDBJ whole genome shotgun (WGS) entry which is preliminary data.</text>
</comment>
<evidence type="ECO:0000256" key="1">
    <source>
        <dbReference type="ARBA" id="ARBA00022676"/>
    </source>
</evidence>
<dbReference type="GO" id="GO:0019509">
    <property type="term" value="P:L-methionine salvage from methylthioadenosine"/>
    <property type="evidence" value="ECO:0007669"/>
    <property type="project" value="TreeGrafter"/>
</dbReference>
<dbReference type="Gene3D" id="3.40.50.1580">
    <property type="entry name" value="Nucleoside phosphorylase domain"/>
    <property type="match status" value="1"/>
</dbReference>
<dbReference type="SUPFAM" id="SSF53167">
    <property type="entry name" value="Purine and uridine phosphorylases"/>
    <property type="match status" value="1"/>
</dbReference>
<dbReference type="EMBL" id="BARU01002408">
    <property type="protein sequence ID" value="GAH27820.1"/>
    <property type="molecule type" value="Genomic_DNA"/>
</dbReference>
<dbReference type="GO" id="GO:0017061">
    <property type="term" value="F:S-methyl-5-thioadenosine phosphorylase activity"/>
    <property type="evidence" value="ECO:0007669"/>
    <property type="project" value="InterPro"/>
</dbReference>
<dbReference type="InterPro" id="IPR010044">
    <property type="entry name" value="MTAP"/>
</dbReference>
<evidence type="ECO:0000259" key="3">
    <source>
        <dbReference type="Pfam" id="PF01048"/>
    </source>
</evidence>
<dbReference type="CDD" id="cd09010">
    <property type="entry name" value="MTAP_SsMTAPII_like_MTIP"/>
    <property type="match status" value="1"/>
</dbReference>
<dbReference type="GO" id="GO:0005829">
    <property type="term" value="C:cytosol"/>
    <property type="evidence" value="ECO:0007669"/>
    <property type="project" value="TreeGrafter"/>
</dbReference>
<dbReference type="PANTHER" id="PTHR42679:SF2">
    <property type="entry name" value="S-METHYL-5'-THIOADENOSINE PHOSPHORYLASE"/>
    <property type="match status" value="1"/>
</dbReference>
<proteinExistence type="predicted"/>
<dbReference type="AlphaFoldDB" id="X1F5G8"/>
<protein>
    <recommendedName>
        <fullName evidence="3">Nucleoside phosphorylase domain-containing protein</fullName>
    </recommendedName>
</protein>
<evidence type="ECO:0000256" key="2">
    <source>
        <dbReference type="ARBA" id="ARBA00022679"/>
    </source>
</evidence>
<organism evidence="4">
    <name type="scientific">marine sediment metagenome</name>
    <dbReference type="NCBI Taxonomy" id="412755"/>
    <lineage>
        <taxon>unclassified sequences</taxon>
        <taxon>metagenomes</taxon>
        <taxon>ecological metagenomes</taxon>
    </lineage>
</organism>